<sequence>MAAARFSPAASPSPSAPYPLLRSHFPAALNPRPSPPGRPRSLGQIIPALASGRCDHRPDARLPRWCPLGVFTFFVVLWPAGVFFAMRCGGTEAGASSLLFGAVAVLGSLYLVADLSPVVCGSCLWHFSL</sequence>
<keyword evidence="3" id="KW-1185">Reference proteome</keyword>
<name>A0A811MDT1_9POAL</name>
<keyword evidence="1" id="KW-0472">Membrane</keyword>
<dbReference type="AlphaFoldDB" id="A0A811MDT1"/>
<evidence type="ECO:0000313" key="2">
    <source>
        <dbReference type="EMBL" id="CAD6203062.1"/>
    </source>
</evidence>
<accession>A0A811MDT1</accession>
<evidence type="ECO:0000256" key="1">
    <source>
        <dbReference type="SAM" id="Phobius"/>
    </source>
</evidence>
<reference evidence="2" key="1">
    <citation type="submission" date="2020-10" db="EMBL/GenBank/DDBJ databases">
        <authorList>
            <person name="Han B."/>
            <person name="Lu T."/>
            <person name="Zhao Q."/>
            <person name="Huang X."/>
            <person name="Zhao Y."/>
        </authorList>
    </citation>
    <scope>NUCLEOTIDE SEQUENCE</scope>
</reference>
<feature type="transmembrane region" description="Helical" evidence="1">
    <location>
        <begin position="65"/>
        <end position="86"/>
    </location>
</feature>
<dbReference type="Proteomes" id="UP000604825">
    <property type="component" value="Unassembled WGS sequence"/>
</dbReference>
<keyword evidence="1" id="KW-0812">Transmembrane</keyword>
<comment type="caution">
    <text evidence="2">The sequence shown here is derived from an EMBL/GenBank/DDBJ whole genome shotgun (WGS) entry which is preliminary data.</text>
</comment>
<proteinExistence type="predicted"/>
<protein>
    <submittedName>
        <fullName evidence="2">Uncharacterized protein</fullName>
    </submittedName>
</protein>
<organism evidence="2 3">
    <name type="scientific">Miscanthus lutarioriparius</name>
    <dbReference type="NCBI Taxonomy" id="422564"/>
    <lineage>
        <taxon>Eukaryota</taxon>
        <taxon>Viridiplantae</taxon>
        <taxon>Streptophyta</taxon>
        <taxon>Embryophyta</taxon>
        <taxon>Tracheophyta</taxon>
        <taxon>Spermatophyta</taxon>
        <taxon>Magnoliopsida</taxon>
        <taxon>Liliopsida</taxon>
        <taxon>Poales</taxon>
        <taxon>Poaceae</taxon>
        <taxon>PACMAD clade</taxon>
        <taxon>Panicoideae</taxon>
        <taxon>Andropogonodae</taxon>
        <taxon>Andropogoneae</taxon>
        <taxon>Saccharinae</taxon>
        <taxon>Miscanthus</taxon>
    </lineage>
</organism>
<feature type="transmembrane region" description="Helical" evidence="1">
    <location>
        <begin position="98"/>
        <end position="127"/>
    </location>
</feature>
<dbReference type="EMBL" id="CAJGYO010000001">
    <property type="protein sequence ID" value="CAD6203062.1"/>
    <property type="molecule type" value="Genomic_DNA"/>
</dbReference>
<keyword evidence="1" id="KW-1133">Transmembrane helix</keyword>
<evidence type="ECO:0000313" key="3">
    <source>
        <dbReference type="Proteomes" id="UP000604825"/>
    </source>
</evidence>
<gene>
    <name evidence="2" type="ORF">NCGR_LOCUS1298</name>
</gene>